<dbReference type="SUPFAM" id="SSF46785">
    <property type="entry name" value="Winged helix' DNA-binding domain"/>
    <property type="match status" value="1"/>
</dbReference>
<dbReference type="InterPro" id="IPR021760">
    <property type="entry name" value="RepC_C"/>
</dbReference>
<dbReference type="Proteomes" id="UP000248975">
    <property type="component" value="Unassembled WGS sequence"/>
</dbReference>
<protein>
    <submittedName>
        <fullName evidence="4">Uncharacterized protein</fullName>
    </submittedName>
</protein>
<gene>
    <name evidence="4" type="ORF">DI533_21755</name>
</gene>
<evidence type="ECO:0000313" key="5">
    <source>
        <dbReference type="Proteomes" id="UP000248975"/>
    </source>
</evidence>
<evidence type="ECO:0000256" key="1">
    <source>
        <dbReference type="SAM" id="MobiDB-lite"/>
    </source>
</evidence>
<feature type="domain" description="Plasmid replication protein C N-terminal" evidence="2">
    <location>
        <begin position="11"/>
        <end position="174"/>
    </location>
</feature>
<dbReference type="Pfam" id="PF11800">
    <property type="entry name" value="RP-C_C"/>
    <property type="match status" value="1"/>
</dbReference>
<organism evidence="4 5">
    <name type="scientific">Cereibacter sphaeroides</name>
    <name type="common">Rhodobacter sphaeroides</name>
    <dbReference type="NCBI Taxonomy" id="1063"/>
    <lineage>
        <taxon>Bacteria</taxon>
        <taxon>Pseudomonadati</taxon>
        <taxon>Pseudomonadota</taxon>
        <taxon>Alphaproteobacteria</taxon>
        <taxon>Rhodobacterales</taxon>
        <taxon>Paracoccaceae</taxon>
        <taxon>Cereibacter</taxon>
    </lineage>
</organism>
<evidence type="ECO:0000259" key="2">
    <source>
        <dbReference type="Pfam" id="PF03428"/>
    </source>
</evidence>
<feature type="compositionally biased region" description="Basic and acidic residues" evidence="1">
    <location>
        <begin position="253"/>
        <end position="263"/>
    </location>
</feature>
<reference evidence="4 5" key="1">
    <citation type="submission" date="2017-08" db="EMBL/GenBank/DDBJ databases">
        <title>Infants hospitalized years apart are colonized by the same room-sourced microbial strains.</title>
        <authorList>
            <person name="Brooks B."/>
            <person name="Olm M.R."/>
            <person name="Firek B.A."/>
            <person name="Baker R."/>
            <person name="Thomas B.C."/>
            <person name="Morowitz M.J."/>
            <person name="Banfield J.F."/>
        </authorList>
    </citation>
    <scope>NUCLEOTIDE SEQUENCE [LARGE SCALE GENOMIC DNA]</scope>
    <source>
        <strain evidence="4">S2_003_000_R2_11</strain>
    </source>
</reference>
<proteinExistence type="predicted"/>
<feature type="region of interest" description="Disordered" evidence="1">
    <location>
        <begin position="241"/>
        <end position="264"/>
    </location>
</feature>
<feature type="domain" description="Plasmid replication protein C C-terminal" evidence="3">
    <location>
        <begin position="290"/>
        <end position="395"/>
    </location>
</feature>
<comment type="caution">
    <text evidence="4">The sequence shown here is derived from an EMBL/GenBank/DDBJ whole genome shotgun (WGS) entry which is preliminary data.</text>
</comment>
<dbReference type="InterPro" id="IPR005090">
    <property type="entry name" value="RepC_N"/>
</dbReference>
<dbReference type="InterPro" id="IPR036388">
    <property type="entry name" value="WH-like_DNA-bd_sf"/>
</dbReference>
<dbReference type="NCBIfam" id="NF040974">
    <property type="entry name" value="RepABC_RepC"/>
    <property type="match status" value="1"/>
</dbReference>
<dbReference type="InterPro" id="IPR036390">
    <property type="entry name" value="WH_DNA-bd_sf"/>
</dbReference>
<sequence length="399" mass="43469">MQPASSAIQRLKNAVLETRSAVDQPVTKATRDQLREAARLAQHALGLKGTPRHVLIELAVSHRAVGEGLPVVWPSNERLASKVGVTTRAITAAIKELVDEGLIIRRDSANQKRFRRVGADGKEAVYGLDLTPLLRRQAEFERTVTEIEAAKLEQKRLRAVIGADRRRVRNALEWLAMHTEANTDELAARFGSLSSRTPARPTKDGIKPALANDWARLAEDAERLLAITDVAEFKLLETPGSAAFSTSDSSTNDGEKFRHKEPESDLSIENCLEVEVPREAPPRSGDDIDLKMVLEACPSVTDYPEPIRSAYDVVAAGSYLRPSTTLSAETWASSVLKIGAPMTAVAVIYAYQRLNDDASSGAARIRSPGGFTQSILNGVAAGTTDLRAELATLRRKHIQ</sequence>
<name>A0A2W5U9S5_CERSP</name>
<accession>A0A2W5U9S5</accession>
<dbReference type="InterPro" id="IPR047611">
    <property type="entry name" value="RepABC_RepC"/>
</dbReference>
<evidence type="ECO:0000259" key="3">
    <source>
        <dbReference type="Pfam" id="PF11800"/>
    </source>
</evidence>
<dbReference type="Gene3D" id="1.10.10.10">
    <property type="entry name" value="Winged helix-like DNA-binding domain superfamily/Winged helix DNA-binding domain"/>
    <property type="match status" value="1"/>
</dbReference>
<dbReference type="EMBL" id="QFQS01000015">
    <property type="protein sequence ID" value="PZQ94680.1"/>
    <property type="molecule type" value="Genomic_DNA"/>
</dbReference>
<dbReference type="Pfam" id="PF03428">
    <property type="entry name" value="RP-C"/>
    <property type="match status" value="1"/>
</dbReference>
<evidence type="ECO:0000313" key="4">
    <source>
        <dbReference type="EMBL" id="PZQ94680.1"/>
    </source>
</evidence>
<dbReference type="AlphaFoldDB" id="A0A2W5U9S5"/>
<feature type="compositionally biased region" description="Polar residues" evidence="1">
    <location>
        <begin position="243"/>
        <end position="252"/>
    </location>
</feature>